<proteinExistence type="predicted"/>
<reference evidence="3" key="1">
    <citation type="submission" date="2023-04" db="EMBL/GenBank/DDBJ databases">
        <title>Phytophthora fragariaefolia NBRC 109709.</title>
        <authorList>
            <person name="Ichikawa N."/>
            <person name="Sato H."/>
            <person name="Tonouchi N."/>
        </authorList>
    </citation>
    <scope>NUCLEOTIDE SEQUENCE</scope>
    <source>
        <strain evidence="3">NBRC 109709</strain>
    </source>
</reference>
<name>A0A9W7CNX0_9STRA</name>
<feature type="compositionally biased region" description="Low complexity" evidence="2">
    <location>
        <begin position="353"/>
        <end position="385"/>
    </location>
</feature>
<feature type="coiled-coil region" evidence="1">
    <location>
        <begin position="228"/>
        <end position="255"/>
    </location>
</feature>
<sequence>MSFHCLSPRPFLNSCGIRSSQDPAVPSKSTSPEAASLGPAEATRLHGVSRLLLLISDVIVHLAGIIDSSVRLLVWLAFQEGSLASPEMLSSMLEDTSAETSERVIAVLGPRLEAISRLVVGLHLESAIRGDRRVRSKLEAAKCLDKVIGAAVPDTQVGPDNSLDVAVLRAQVYAAESARAAAERELAKEAFRRENETAVTSSTMKELTKTRRQLKIAKEIAARYLHDAQTMSAVAEQHKELYQRMENRVKAAEDSYLVTLVLSDDDVEIVDVLPAVPPPPAGSREDASPGGVTGDTDGLCRGPVLRAKAASSEFRSALLLEALEADDDDVLGLTELSPTRNQSTSLTQAEPPAASTTRSSSSRVASNSQVKVSAASVTRSASSRGVSRKQVKPPVTPGRRSSTTRMSRPTSQVVATLSSMPGSDRGSQRPLPVHPPVAGVCPIVRVSKQVAKRAQPFISPAFSRPGAANCWIR</sequence>
<keyword evidence="1" id="KW-0175">Coiled coil</keyword>
<evidence type="ECO:0000313" key="4">
    <source>
        <dbReference type="Proteomes" id="UP001165121"/>
    </source>
</evidence>
<dbReference type="Proteomes" id="UP001165121">
    <property type="component" value="Unassembled WGS sequence"/>
</dbReference>
<dbReference type="AlphaFoldDB" id="A0A9W7CNX0"/>
<organism evidence="3 4">
    <name type="scientific">Phytophthora fragariaefolia</name>
    <dbReference type="NCBI Taxonomy" id="1490495"/>
    <lineage>
        <taxon>Eukaryota</taxon>
        <taxon>Sar</taxon>
        <taxon>Stramenopiles</taxon>
        <taxon>Oomycota</taxon>
        <taxon>Peronosporomycetes</taxon>
        <taxon>Peronosporales</taxon>
        <taxon>Peronosporaceae</taxon>
        <taxon>Phytophthora</taxon>
    </lineage>
</organism>
<feature type="region of interest" description="Disordered" evidence="2">
    <location>
        <begin position="335"/>
        <end position="434"/>
    </location>
</feature>
<gene>
    <name evidence="3" type="ORF">Pfra01_001019600</name>
</gene>
<feature type="compositionally biased region" description="Low complexity" evidence="2">
    <location>
        <begin position="397"/>
        <end position="411"/>
    </location>
</feature>
<protein>
    <submittedName>
        <fullName evidence="3">Unnamed protein product</fullName>
    </submittedName>
</protein>
<comment type="caution">
    <text evidence="3">The sequence shown here is derived from an EMBL/GenBank/DDBJ whole genome shotgun (WGS) entry which is preliminary data.</text>
</comment>
<feature type="compositionally biased region" description="Polar residues" evidence="2">
    <location>
        <begin position="412"/>
        <end position="421"/>
    </location>
</feature>
<dbReference type="EMBL" id="BSXT01000974">
    <property type="protein sequence ID" value="GMF36926.1"/>
    <property type="molecule type" value="Genomic_DNA"/>
</dbReference>
<keyword evidence="4" id="KW-1185">Reference proteome</keyword>
<evidence type="ECO:0000256" key="2">
    <source>
        <dbReference type="SAM" id="MobiDB-lite"/>
    </source>
</evidence>
<accession>A0A9W7CNX0</accession>
<evidence type="ECO:0000313" key="3">
    <source>
        <dbReference type="EMBL" id="GMF36926.1"/>
    </source>
</evidence>
<feature type="compositionally biased region" description="Polar residues" evidence="2">
    <location>
        <begin position="336"/>
        <end position="348"/>
    </location>
</feature>
<evidence type="ECO:0000256" key="1">
    <source>
        <dbReference type="SAM" id="Coils"/>
    </source>
</evidence>
<feature type="region of interest" description="Disordered" evidence="2">
    <location>
        <begin position="274"/>
        <end position="299"/>
    </location>
</feature>